<gene>
    <name evidence="1" type="ORF">ACFSCS_00865</name>
</gene>
<dbReference type="PANTHER" id="PTHR48098:SF1">
    <property type="entry name" value="DIACYLGLYCEROL ACYLTRANSFERASE_MYCOLYLTRANSFERASE AG85A"/>
    <property type="match status" value="1"/>
</dbReference>
<dbReference type="Gene3D" id="3.40.50.1820">
    <property type="entry name" value="alpha/beta hydrolase"/>
    <property type="match status" value="1"/>
</dbReference>
<dbReference type="InterPro" id="IPR029058">
    <property type="entry name" value="AB_hydrolase_fold"/>
</dbReference>
<keyword evidence="2" id="KW-1185">Reference proteome</keyword>
<dbReference type="SUPFAM" id="SSF53474">
    <property type="entry name" value="alpha/beta-Hydrolases"/>
    <property type="match status" value="1"/>
</dbReference>
<reference evidence="2" key="1">
    <citation type="journal article" date="2019" name="Int. J. Syst. Evol. Microbiol.">
        <title>The Global Catalogue of Microorganisms (GCM) 10K type strain sequencing project: providing services to taxonomists for standard genome sequencing and annotation.</title>
        <authorList>
            <consortium name="The Broad Institute Genomics Platform"/>
            <consortium name="The Broad Institute Genome Sequencing Center for Infectious Disease"/>
            <person name="Wu L."/>
            <person name="Ma J."/>
        </authorList>
    </citation>
    <scope>NUCLEOTIDE SEQUENCE [LARGE SCALE GENOMIC DNA]</scope>
    <source>
        <strain evidence="2">CAIM 431</strain>
    </source>
</reference>
<dbReference type="RefSeq" id="WP_343871822.1">
    <property type="nucleotide sequence ID" value="NZ_BAAAIX010000002.1"/>
</dbReference>
<comment type="caution">
    <text evidence="1">The sequence shown here is derived from an EMBL/GenBank/DDBJ whole genome shotgun (WGS) entry which is preliminary data.</text>
</comment>
<evidence type="ECO:0000313" key="1">
    <source>
        <dbReference type="EMBL" id="MFD1888739.1"/>
    </source>
</evidence>
<evidence type="ECO:0008006" key="3">
    <source>
        <dbReference type="Google" id="ProtNLM"/>
    </source>
</evidence>
<organism evidence="1 2">
    <name type="scientific">Luteococcus peritonei</name>
    <dbReference type="NCBI Taxonomy" id="88874"/>
    <lineage>
        <taxon>Bacteria</taxon>
        <taxon>Bacillati</taxon>
        <taxon>Actinomycetota</taxon>
        <taxon>Actinomycetes</taxon>
        <taxon>Propionibacteriales</taxon>
        <taxon>Propionibacteriaceae</taxon>
        <taxon>Luteococcus</taxon>
    </lineage>
</organism>
<accession>A0ABW4RST9</accession>
<protein>
    <recommendedName>
        <fullName evidence="3">Acyl-CoA:diacylglycerol acyltransferase</fullName>
    </recommendedName>
</protein>
<dbReference type="EMBL" id="JBHUFZ010000002">
    <property type="protein sequence ID" value="MFD1888739.1"/>
    <property type="molecule type" value="Genomic_DNA"/>
</dbReference>
<dbReference type="PANTHER" id="PTHR48098">
    <property type="entry name" value="ENTEROCHELIN ESTERASE-RELATED"/>
    <property type="match status" value="1"/>
</dbReference>
<sequence>MGISRRQLLGLGAGACLAGGAGVGYGIVTDRLPGRVEIGYKLQLDGGEVPRPEGPTGRMVTGSFRSEHRPGVPEPYAVSLPPGHEAKGLPVVVVLHGWGDDHRFCFEQVGMDVMQAAMVADGAQPYALASLDGEHSYWHRRADGVDWARLVSEGLLGELGRLGLDTARLGLIGWSMGGYGALRLAAEELHGAVRAVGSMATAIYADWDDAPQKYAFDDEADYAANNLNDKLDRLQGLPVHLACGINDHYITRSRWLADQIHPEQTMFQLGDHTVRFWRKASPDQLRFIADRL</sequence>
<proteinExistence type="predicted"/>
<dbReference type="Proteomes" id="UP001597326">
    <property type="component" value="Unassembled WGS sequence"/>
</dbReference>
<dbReference type="InterPro" id="IPR050583">
    <property type="entry name" value="Mycobacterial_A85_antigen"/>
</dbReference>
<evidence type="ECO:0000313" key="2">
    <source>
        <dbReference type="Proteomes" id="UP001597326"/>
    </source>
</evidence>
<name>A0ABW4RST9_9ACTN</name>